<evidence type="ECO:0000313" key="3">
    <source>
        <dbReference type="EMBL" id="MFJ5428955.1"/>
    </source>
</evidence>
<keyword evidence="6" id="KW-1185">Reference proteome</keyword>
<protein>
    <submittedName>
        <fullName evidence="4">Diguanylate phosphodiesterase</fullName>
    </submittedName>
    <submittedName>
        <fullName evidence="3">EAL and HDOD domain-containing protein</fullName>
    </submittedName>
</protein>
<reference evidence="3 6" key="3">
    <citation type="submission" date="2024-10" db="EMBL/GenBank/DDBJ databases">
        <authorList>
            <person name="Lu C.-H."/>
        </authorList>
    </citation>
    <scope>NUCLEOTIDE SEQUENCE [LARGE SCALE GENOMIC DNA]</scope>
    <source>
        <strain evidence="3 6">22ZTDG03-2</strain>
    </source>
</reference>
<dbReference type="InterPro" id="IPR013976">
    <property type="entry name" value="HDOD"/>
</dbReference>
<dbReference type="PROSITE" id="PS50883">
    <property type="entry name" value="EAL"/>
    <property type="match status" value="1"/>
</dbReference>
<dbReference type="EMBL" id="JBIXLL010000003">
    <property type="protein sequence ID" value="MFJ5428955.1"/>
    <property type="molecule type" value="Genomic_DNA"/>
</dbReference>
<evidence type="ECO:0000259" key="2">
    <source>
        <dbReference type="PROSITE" id="PS51833"/>
    </source>
</evidence>
<organism evidence="4 5">
    <name type="scientific">Pectobacterium actinidiae</name>
    <dbReference type="NCBI Taxonomy" id="1507808"/>
    <lineage>
        <taxon>Bacteria</taxon>
        <taxon>Pseudomonadati</taxon>
        <taxon>Pseudomonadota</taxon>
        <taxon>Gammaproteobacteria</taxon>
        <taxon>Enterobacterales</taxon>
        <taxon>Pectobacteriaceae</taxon>
        <taxon>Pectobacterium</taxon>
    </lineage>
</organism>
<feature type="domain" description="EAL" evidence="1">
    <location>
        <begin position="1"/>
        <end position="205"/>
    </location>
</feature>
<sequence length="406" mass="47203">MYSFVARQPILNQHLQTVAYELLFRMDVTNRFPDVSPEFATAQLISDQFLTNPLTKSVVEEQPYYINFPHQMLINGQAEVLPQEKVVIEILENSIPNNDLFAAVKKLKRKGFRIALDDFSMDSEWDRFLPYIDIIKFDLTLSTFGDIENFIKRTTQRKLIYLAEKVETHEQYLQSKKLGISLFQGYFFSRPEMIKSKKLVNNSSNTVRLLREVNKPEINYATIEELVCADLSLYYKLMRHITNIKYNTRFGITTTSMSFRAMAMLLGQRELKRFVSLISITNSNENKPSELYRTSLIRARFFELLHASFNLKDDTTEAFLCGLLSLLDAVLDSPMPLLLSQIALSEKINQSLLDHTGELAVYLTLISKYEQQEWEELEQLLIQLGIDEKNFFSMIMEATQWADEIL</sequence>
<accession>A0A1V2R5S6</accession>
<dbReference type="Pfam" id="PF08668">
    <property type="entry name" value="HDOD"/>
    <property type="match status" value="1"/>
</dbReference>
<dbReference type="SUPFAM" id="SSF109604">
    <property type="entry name" value="HD-domain/PDEase-like"/>
    <property type="match status" value="1"/>
</dbReference>
<dbReference type="Gene3D" id="3.20.20.450">
    <property type="entry name" value="EAL domain"/>
    <property type="match status" value="1"/>
</dbReference>
<dbReference type="Pfam" id="PF00563">
    <property type="entry name" value="EAL"/>
    <property type="match status" value="1"/>
</dbReference>
<evidence type="ECO:0000313" key="4">
    <source>
        <dbReference type="EMBL" id="ONK07758.1"/>
    </source>
</evidence>
<dbReference type="InterPro" id="IPR035919">
    <property type="entry name" value="EAL_sf"/>
</dbReference>
<evidence type="ECO:0000313" key="5">
    <source>
        <dbReference type="Proteomes" id="UP000189286"/>
    </source>
</evidence>
<feature type="domain" description="HDOD" evidence="2">
    <location>
        <begin position="199"/>
        <end position="390"/>
    </location>
</feature>
<dbReference type="PANTHER" id="PTHR33525:SF4">
    <property type="entry name" value="CYCLIC DI-GMP PHOSPHODIESTERASE CDGJ"/>
    <property type="match status" value="1"/>
</dbReference>
<proteinExistence type="predicted"/>
<dbReference type="InterPro" id="IPR001633">
    <property type="entry name" value="EAL_dom"/>
</dbReference>
<dbReference type="PIRSF" id="PIRSF003180">
    <property type="entry name" value="DiGMPpdiest_YuxH"/>
    <property type="match status" value="1"/>
</dbReference>
<dbReference type="PROSITE" id="PS51833">
    <property type="entry name" value="HDOD"/>
    <property type="match status" value="1"/>
</dbReference>
<dbReference type="Gene3D" id="1.10.3210.10">
    <property type="entry name" value="Hypothetical protein af1432"/>
    <property type="match status" value="1"/>
</dbReference>
<dbReference type="AlphaFoldDB" id="A0A1V2R5S6"/>
<gene>
    <name evidence="3" type="ORF">ACIPUP_07290</name>
    <name evidence="4" type="ORF">BSK71_08810</name>
</gene>
<reference evidence="5" key="1">
    <citation type="submission" date="2016-11" db="EMBL/GenBank/DDBJ databases">
        <authorList>
            <person name="Panda P."/>
            <person name="Visnovsky S."/>
            <person name="Pitman A."/>
        </authorList>
    </citation>
    <scope>NUCLEOTIDE SEQUENCE [LARGE SCALE GENOMIC DNA]</scope>
    <source>
        <strain evidence="5">ICMP 9972</strain>
    </source>
</reference>
<dbReference type="InterPro" id="IPR052340">
    <property type="entry name" value="RNase_Y/CdgJ"/>
</dbReference>
<dbReference type="SMART" id="SM00052">
    <property type="entry name" value="EAL"/>
    <property type="match status" value="1"/>
</dbReference>
<evidence type="ECO:0000313" key="6">
    <source>
        <dbReference type="Proteomes" id="UP001617689"/>
    </source>
</evidence>
<dbReference type="Proteomes" id="UP001617689">
    <property type="component" value="Unassembled WGS sequence"/>
</dbReference>
<reference evidence="4" key="2">
    <citation type="submission" date="2016-11" db="EMBL/GenBank/DDBJ databases">
        <authorList>
            <person name="Jaros S."/>
            <person name="Januszkiewicz K."/>
            <person name="Wedrychowicz H."/>
        </authorList>
    </citation>
    <scope>NUCLEOTIDE SEQUENCE [LARGE SCALE GENOMIC DNA]</scope>
    <source>
        <strain evidence="4">ICMP 9972</strain>
    </source>
</reference>
<dbReference type="Proteomes" id="UP000189286">
    <property type="component" value="Unassembled WGS sequence"/>
</dbReference>
<dbReference type="EMBL" id="MPUJ01000004">
    <property type="protein sequence ID" value="ONK07758.1"/>
    <property type="molecule type" value="Genomic_DNA"/>
</dbReference>
<name>A0A1V2R5S6_9GAMM</name>
<dbReference type="OrthoDB" id="9804751at2"/>
<comment type="caution">
    <text evidence="4">The sequence shown here is derived from an EMBL/GenBank/DDBJ whole genome shotgun (WGS) entry which is preliminary data.</text>
</comment>
<dbReference type="InterPro" id="IPR014408">
    <property type="entry name" value="dGMP_Pdiesterase_EAL/HD-GYP"/>
</dbReference>
<evidence type="ECO:0000259" key="1">
    <source>
        <dbReference type="PROSITE" id="PS50883"/>
    </source>
</evidence>
<dbReference type="PANTHER" id="PTHR33525">
    <property type="match status" value="1"/>
</dbReference>
<dbReference type="SUPFAM" id="SSF141868">
    <property type="entry name" value="EAL domain-like"/>
    <property type="match status" value="1"/>
</dbReference>
<dbReference type="RefSeq" id="WP_039358077.1">
    <property type="nucleotide sequence ID" value="NZ_JBEHFJ010000008.1"/>
</dbReference>